<dbReference type="CDD" id="cd17996">
    <property type="entry name" value="DEXHc_SMARCA2_SMARCA4"/>
    <property type="match status" value="1"/>
</dbReference>
<keyword evidence="5" id="KW-0805">Transcription regulation</keyword>
<dbReference type="GO" id="GO:0005634">
    <property type="term" value="C:nucleus"/>
    <property type="evidence" value="ECO:0007669"/>
    <property type="project" value="UniProtKB-SubCell"/>
</dbReference>
<feature type="region of interest" description="Disordered" evidence="10">
    <location>
        <begin position="1074"/>
        <end position="1106"/>
    </location>
</feature>
<feature type="region of interest" description="Disordered" evidence="10">
    <location>
        <begin position="145"/>
        <end position="193"/>
    </location>
</feature>
<comment type="caution">
    <text evidence="16">The sequence shown here is derived from an EMBL/GenBank/DDBJ whole genome shotgun (WGS) entry which is preliminary data.</text>
</comment>
<evidence type="ECO:0000256" key="3">
    <source>
        <dbReference type="ARBA" id="ARBA00022801"/>
    </source>
</evidence>
<feature type="domain" description="Helicase C-terminal" evidence="13">
    <location>
        <begin position="879"/>
        <end position="1040"/>
    </location>
</feature>
<dbReference type="InterPro" id="IPR014001">
    <property type="entry name" value="Helicase_ATP-bd"/>
</dbReference>
<dbReference type="Proteomes" id="UP001175227">
    <property type="component" value="Unassembled WGS sequence"/>
</dbReference>
<feature type="domain" description="QLQ" evidence="15">
    <location>
        <begin position="100"/>
        <end position="135"/>
    </location>
</feature>
<dbReference type="Pfam" id="PF07529">
    <property type="entry name" value="HSA"/>
    <property type="match status" value="1"/>
</dbReference>
<dbReference type="Pfam" id="PF14619">
    <property type="entry name" value="SnAC"/>
    <property type="match status" value="1"/>
</dbReference>
<dbReference type="PROSITE" id="PS51204">
    <property type="entry name" value="HSA"/>
    <property type="match status" value="1"/>
</dbReference>
<evidence type="ECO:0000256" key="4">
    <source>
        <dbReference type="ARBA" id="ARBA00022840"/>
    </source>
</evidence>
<dbReference type="InterPro" id="IPR049730">
    <property type="entry name" value="SNF2/RAD54-like_C"/>
</dbReference>
<evidence type="ECO:0000256" key="9">
    <source>
        <dbReference type="PROSITE-ProRule" id="PRU00035"/>
    </source>
</evidence>
<dbReference type="SMART" id="SM01314">
    <property type="entry name" value="SnAC"/>
    <property type="match status" value="1"/>
</dbReference>
<evidence type="ECO:0000259" key="15">
    <source>
        <dbReference type="PROSITE" id="PS51666"/>
    </source>
</evidence>
<dbReference type="GO" id="GO:0005524">
    <property type="term" value="F:ATP binding"/>
    <property type="evidence" value="ECO:0007669"/>
    <property type="project" value="InterPro"/>
</dbReference>
<dbReference type="Pfam" id="PF08880">
    <property type="entry name" value="QLQ"/>
    <property type="match status" value="1"/>
</dbReference>
<dbReference type="InterPro" id="IPR014012">
    <property type="entry name" value="HSA_dom"/>
</dbReference>
<feature type="domain" description="Bromo" evidence="11">
    <location>
        <begin position="1299"/>
        <end position="1369"/>
    </location>
</feature>
<feature type="region of interest" description="Disordered" evidence="10">
    <location>
        <begin position="1165"/>
        <end position="1238"/>
    </location>
</feature>
<dbReference type="PROSITE" id="PS51192">
    <property type="entry name" value="HELICASE_ATP_BIND_1"/>
    <property type="match status" value="1"/>
</dbReference>
<dbReference type="InterPro" id="IPR000330">
    <property type="entry name" value="SNF2_N"/>
</dbReference>
<feature type="compositionally biased region" description="Basic and acidic residues" evidence="10">
    <location>
        <begin position="367"/>
        <end position="386"/>
    </location>
</feature>
<dbReference type="Gene3D" id="1.20.920.10">
    <property type="entry name" value="Bromodomain-like"/>
    <property type="match status" value="1"/>
</dbReference>
<comment type="subcellular location">
    <subcellularLocation>
        <location evidence="1">Nucleus</location>
    </subcellularLocation>
</comment>
<keyword evidence="2" id="KW-0547">Nucleotide-binding</keyword>
<evidence type="ECO:0000259" key="12">
    <source>
        <dbReference type="PROSITE" id="PS51192"/>
    </source>
</evidence>
<feature type="compositionally biased region" description="Low complexity" evidence="10">
    <location>
        <begin position="1390"/>
        <end position="1400"/>
    </location>
</feature>
<dbReference type="PROSITE" id="PS50014">
    <property type="entry name" value="BROMODOMAIN_2"/>
    <property type="match status" value="1"/>
</dbReference>
<dbReference type="Gene3D" id="1.20.5.170">
    <property type="match status" value="1"/>
</dbReference>
<dbReference type="PROSITE" id="PS51194">
    <property type="entry name" value="HELICASE_CTER"/>
    <property type="match status" value="1"/>
</dbReference>
<dbReference type="InterPro" id="IPR038718">
    <property type="entry name" value="SNF2-like_sf"/>
</dbReference>
<feature type="compositionally biased region" description="Acidic residues" evidence="10">
    <location>
        <begin position="1430"/>
        <end position="1446"/>
    </location>
</feature>
<dbReference type="Gene3D" id="3.40.50.10810">
    <property type="entry name" value="Tandem AAA-ATPase domain"/>
    <property type="match status" value="1"/>
</dbReference>
<evidence type="ECO:0000313" key="16">
    <source>
        <dbReference type="EMBL" id="KAK0465649.1"/>
    </source>
</evidence>
<dbReference type="SMART" id="SM00573">
    <property type="entry name" value="HSA"/>
    <property type="match status" value="1"/>
</dbReference>
<organism evidence="16 17">
    <name type="scientific">Armillaria novae-zelandiae</name>
    <dbReference type="NCBI Taxonomy" id="153914"/>
    <lineage>
        <taxon>Eukaryota</taxon>
        <taxon>Fungi</taxon>
        <taxon>Dikarya</taxon>
        <taxon>Basidiomycota</taxon>
        <taxon>Agaricomycotina</taxon>
        <taxon>Agaricomycetes</taxon>
        <taxon>Agaricomycetidae</taxon>
        <taxon>Agaricales</taxon>
        <taxon>Marasmiineae</taxon>
        <taxon>Physalacriaceae</taxon>
        <taxon>Armillaria</taxon>
    </lineage>
</organism>
<dbReference type="InterPro" id="IPR001487">
    <property type="entry name" value="Bromodomain"/>
</dbReference>
<dbReference type="GO" id="GO:0042393">
    <property type="term" value="F:histone binding"/>
    <property type="evidence" value="ECO:0007669"/>
    <property type="project" value="InterPro"/>
</dbReference>
<evidence type="ECO:0000313" key="17">
    <source>
        <dbReference type="Proteomes" id="UP001175227"/>
    </source>
</evidence>
<keyword evidence="6 9" id="KW-0103">Bromodomain</keyword>
<feature type="region of interest" description="Disordered" evidence="10">
    <location>
        <begin position="1390"/>
        <end position="1446"/>
    </location>
</feature>
<reference evidence="16" key="1">
    <citation type="submission" date="2023-06" db="EMBL/GenBank/DDBJ databases">
        <authorList>
            <consortium name="Lawrence Berkeley National Laboratory"/>
            <person name="Ahrendt S."/>
            <person name="Sahu N."/>
            <person name="Indic B."/>
            <person name="Wong-Bajracharya J."/>
            <person name="Merenyi Z."/>
            <person name="Ke H.-M."/>
            <person name="Monk M."/>
            <person name="Kocsube S."/>
            <person name="Drula E."/>
            <person name="Lipzen A."/>
            <person name="Balint B."/>
            <person name="Henrissat B."/>
            <person name="Andreopoulos B."/>
            <person name="Martin F.M."/>
            <person name="Harder C.B."/>
            <person name="Rigling D."/>
            <person name="Ford K.L."/>
            <person name="Foster G.D."/>
            <person name="Pangilinan J."/>
            <person name="Papanicolaou A."/>
            <person name="Barry K."/>
            <person name="LaButti K."/>
            <person name="Viragh M."/>
            <person name="Koriabine M."/>
            <person name="Yan M."/>
            <person name="Riley R."/>
            <person name="Champramary S."/>
            <person name="Plett K.L."/>
            <person name="Tsai I.J."/>
            <person name="Slot J."/>
            <person name="Sipos G."/>
            <person name="Plett J."/>
            <person name="Nagy L.G."/>
            <person name="Grigoriev I.V."/>
        </authorList>
    </citation>
    <scope>NUCLEOTIDE SEQUENCE</scope>
    <source>
        <strain evidence="16">ICMP 16352</strain>
    </source>
</reference>
<sequence length="1446" mass="165351">MQELQQLILVRRLPLHIFNISPHPALQRVNFLRKNPTEQKHPNELESLVKYIQSVSNQSRNHAQAAQQQQTQQALVNGNGITNGSAPVVVPPAPPHTPVSFTSDQINVLRAQISAFKLLSRHLPVPDNVQQAMQMHHAVAVADEKRLQSPDSTSRAADNAVKVPKGESGTPALDIGKSEEPEEIEIDPADLPKGPFFEDDVNSGIYPYNAYRRPSSHFKRGPDTDETMFSTRLQRLLVPTIMPTGLDANQILTERDLFIENRIHQRIRELEALPSTMGDGGLVPGVDIDEMVKGEKENAVANDAHLGTLIHPSATSRGKFRAMIELKSLRLVEKQRAMRALVAERLTHGSLLPLNRVDFKRTRKPHPKDARMTEQLERRQRTDRERRAKHKHVEQLNVITAHGREVIAANRSAQERVLRIGRAVLSWHIHTEKEEQKRIERISKERLKALKADDEEAYMKLIDTAKDTRITHLLRQTDAYLDSLAQAVVAQQNEGGPQEHFQFEVEDGPATEATFGAQVTEEANEDKAKVDYYAVAHRISEKVSRQPLILVGGTLKEYQLKGLQWMVSLYNNRLNGILADEMGLGKTIQTISLIAFLIEVKRQRGPYLVIVPLSTMTNWSGEFAKWAPSIKMVSYKGNPAQRRALQGDLRVGQFQVLLTTYEYIIKDRPHLSKLKWLHMIIDEGHRMKNTQSKLSQTLTTYYHTRYRLILTGTPLQNNLPELWSLLNFVLPKIFNSVKSFDEWFNTPFANSGTGDKIELNEEEALLIIRRLHKVLRPFLLRRLKKDVESELPDKVEKVIKVRMSALQSQLYKQMKKHKMIADGKDAKGKSGGVKGLSNELMQLRKICQHPFLFESVEDKVNPSQVIDDKLVRTSGKIELLSRVLPKFFAADHRVLVFFQMTKVMDIMEDFLKMMGWKYLRLDGGTKTEERASYVQMFNAKDSEYKVFILSTRAGGLGLNLQTADTVIIFDSDWNPHADLQAQDRAHRIGQTRAVLILRFITEKSVEEAMYQRARYKLDIDDKVIQAGRFDNKSTQEEQEEFLRSILEADQEEENEEAGDMNDEELNALIARSEDEGEIFRQMDTQRERESQENWRKQGKRGKAPPPLIQLEELPECYQTDEPFETKDTEEIFEGRGQRRRNVVSYNDGLSDDAWARALEDGEDLDDISERPRKTRNVAKFMREGEASSRGTPVSDLDSRPRKGRKGKAKAQDYDAPIGSKRKRGVKAMSVTPSAAGDDEDEDRISVNYILYLGLVFFLTCFVQKRRKTKTSDISPALRERMKRAFEECYDAVYDCEAEEGRTRRDLFLQLPAKKTYPDYYQLISRPICMSQIQKRSQSSYYKTVQQFRDDWKLMFNNARTYNQEGSWVYNDAEEMEKVFDAAYERAIVGSGLPGAPSSGPYDDALTPMDDDERPPPPVRSRSTGRKQVLSDEEADDPEYLTPSDDE</sequence>
<dbReference type="FunFam" id="3.40.50.10810:FF:000008">
    <property type="entry name" value="Chromatin structure-remodeling complex subunit snf21"/>
    <property type="match status" value="1"/>
</dbReference>
<keyword evidence="4" id="KW-0067">ATP-binding</keyword>
<feature type="domain" description="HSA" evidence="14">
    <location>
        <begin position="380"/>
        <end position="452"/>
    </location>
</feature>
<dbReference type="Pfam" id="PF00271">
    <property type="entry name" value="Helicase_C"/>
    <property type="match status" value="1"/>
</dbReference>
<evidence type="ECO:0000256" key="7">
    <source>
        <dbReference type="ARBA" id="ARBA00023163"/>
    </source>
</evidence>
<keyword evidence="8" id="KW-0539">Nucleus</keyword>
<dbReference type="InterPro" id="IPR001650">
    <property type="entry name" value="Helicase_C-like"/>
</dbReference>
<dbReference type="SUPFAM" id="SSF47370">
    <property type="entry name" value="Bromodomain"/>
    <property type="match status" value="1"/>
</dbReference>
<dbReference type="GO" id="GO:0006355">
    <property type="term" value="P:regulation of DNA-templated transcription"/>
    <property type="evidence" value="ECO:0007669"/>
    <property type="project" value="InterPro"/>
</dbReference>
<dbReference type="Gene3D" id="3.40.50.300">
    <property type="entry name" value="P-loop containing nucleotide triphosphate hydrolases"/>
    <property type="match status" value="1"/>
</dbReference>
<evidence type="ECO:0000256" key="10">
    <source>
        <dbReference type="SAM" id="MobiDB-lite"/>
    </source>
</evidence>
<dbReference type="GO" id="GO:0016787">
    <property type="term" value="F:hydrolase activity"/>
    <property type="evidence" value="ECO:0007669"/>
    <property type="project" value="UniProtKB-KW"/>
</dbReference>
<dbReference type="InterPro" id="IPR027417">
    <property type="entry name" value="P-loop_NTPase"/>
</dbReference>
<dbReference type="SMART" id="SM00487">
    <property type="entry name" value="DEXDc"/>
    <property type="match status" value="1"/>
</dbReference>
<evidence type="ECO:0000256" key="2">
    <source>
        <dbReference type="ARBA" id="ARBA00022741"/>
    </source>
</evidence>
<dbReference type="CDD" id="cd18793">
    <property type="entry name" value="SF2_C_SNF"/>
    <property type="match status" value="1"/>
</dbReference>
<dbReference type="PROSITE" id="PS51666">
    <property type="entry name" value="QLQ"/>
    <property type="match status" value="1"/>
</dbReference>
<feature type="region of interest" description="Disordered" evidence="10">
    <location>
        <begin position="363"/>
        <end position="391"/>
    </location>
</feature>
<dbReference type="SMART" id="SM00490">
    <property type="entry name" value="HELICc"/>
    <property type="match status" value="1"/>
</dbReference>
<evidence type="ECO:0000256" key="1">
    <source>
        <dbReference type="ARBA" id="ARBA00004123"/>
    </source>
</evidence>
<dbReference type="EMBL" id="JAUEPR010000095">
    <property type="protein sequence ID" value="KAK0465649.1"/>
    <property type="molecule type" value="Genomic_DNA"/>
</dbReference>
<dbReference type="InterPro" id="IPR029295">
    <property type="entry name" value="SnAC"/>
</dbReference>
<evidence type="ECO:0000256" key="6">
    <source>
        <dbReference type="ARBA" id="ARBA00023117"/>
    </source>
</evidence>
<dbReference type="InterPro" id="IPR014978">
    <property type="entry name" value="Gln-Leu-Gln_QLQ"/>
</dbReference>
<feature type="domain" description="Helicase ATP-binding" evidence="12">
    <location>
        <begin position="567"/>
        <end position="732"/>
    </location>
</feature>
<dbReference type="PANTHER" id="PTHR10799">
    <property type="entry name" value="SNF2/RAD54 HELICASE FAMILY"/>
    <property type="match status" value="1"/>
</dbReference>
<keyword evidence="3" id="KW-0378">Hydrolase</keyword>
<evidence type="ECO:0000256" key="8">
    <source>
        <dbReference type="ARBA" id="ARBA00023242"/>
    </source>
</evidence>
<name>A0AA39NHJ6_9AGAR</name>
<evidence type="ECO:0000259" key="14">
    <source>
        <dbReference type="PROSITE" id="PS51204"/>
    </source>
</evidence>
<dbReference type="Pfam" id="PF00176">
    <property type="entry name" value="SNF2-rel_dom"/>
    <property type="match status" value="1"/>
</dbReference>
<dbReference type="Pfam" id="PF00439">
    <property type="entry name" value="Bromodomain"/>
    <property type="match status" value="1"/>
</dbReference>
<dbReference type="SMART" id="SM00951">
    <property type="entry name" value="QLQ"/>
    <property type="match status" value="1"/>
</dbReference>
<protein>
    <submittedName>
        <fullName evidence="16">SNF2-family ATP dependent chromatin remodeling factor snf21</fullName>
    </submittedName>
</protein>
<accession>A0AA39NHJ6</accession>
<dbReference type="SUPFAM" id="SSF52540">
    <property type="entry name" value="P-loop containing nucleoside triphosphate hydrolases"/>
    <property type="match status" value="2"/>
</dbReference>
<feature type="compositionally biased region" description="Basic and acidic residues" evidence="10">
    <location>
        <begin position="1074"/>
        <end position="1095"/>
    </location>
</feature>
<dbReference type="InterPro" id="IPR036427">
    <property type="entry name" value="Bromodomain-like_sf"/>
</dbReference>
<dbReference type="SMART" id="SM00297">
    <property type="entry name" value="BROMO"/>
    <property type="match status" value="1"/>
</dbReference>
<gene>
    <name evidence="16" type="ORF">IW261DRAFT_1347106</name>
</gene>
<evidence type="ECO:0000259" key="13">
    <source>
        <dbReference type="PROSITE" id="PS51194"/>
    </source>
</evidence>
<dbReference type="PRINTS" id="PR00503">
    <property type="entry name" value="BROMODOMAIN"/>
</dbReference>
<dbReference type="GO" id="GO:0006338">
    <property type="term" value="P:chromatin remodeling"/>
    <property type="evidence" value="ECO:0007669"/>
    <property type="project" value="UniProtKB-ARBA"/>
</dbReference>
<keyword evidence="17" id="KW-1185">Reference proteome</keyword>
<evidence type="ECO:0000256" key="5">
    <source>
        <dbReference type="ARBA" id="ARBA00023015"/>
    </source>
</evidence>
<proteinExistence type="predicted"/>
<evidence type="ECO:0000259" key="11">
    <source>
        <dbReference type="PROSITE" id="PS50014"/>
    </source>
</evidence>
<keyword evidence="7" id="KW-0804">Transcription</keyword>